<keyword evidence="1" id="KW-0732">Signal</keyword>
<sequence>MMANNLVKTMLAGTLALAPSAVAAESCTGTPGGNAVKLTVQATGLRNGSGEVAFTVYADDKKRFLAKGGKLARVRVPARAPVTSACFWLPAGRYAVAQYHDENGDRNFNRTLWAPKEGFGFSNDAPTSIGLPALDAARFTLPAGGRTLSMAMRYRR</sequence>
<dbReference type="Proteomes" id="UP000763641">
    <property type="component" value="Unassembled WGS sequence"/>
</dbReference>
<accession>A0ABS2DBA9</accession>
<proteinExistence type="predicted"/>
<gene>
    <name evidence="2" type="ORF">ILT43_17695</name>
</gene>
<feature type="chain" id="PRO_5045402055" evidence="1">
    <location>
        <begin position="24"/>
        <end position="156"/>
    </location>
</feature>
<dbReference type="RefSeq" id="WP_204200312.1">
    <property type="nucleotide sequence ID" value="NZ_JAFEMC010000006.1"/>
</dbReference>
<dbReference type="Pfam" id="PF09912">
    <property type="entry name" value="DUF2141"/>
    <property type="match status" value="1"/>
</dbReference>
<evidence type="ECO:0000313" key="3">
    <source>
        <dbReference type="Proteomes" id="UP000763641"/>
    </source>
</evidence>
<dbReference type="InterPro" id="IPR018673">
    <property type="entry name" value="DUF2141"/>
</dbReference>
<dbReference type="EMBL" id="JAFEMC010000006">
    <property type="protein sequence ID" value="MBM6578220.1"/>
    <property type="molecule type" value="Genomic_DNA"/>
</dbReference>
<evidence type="ECO:0000256" key="1">
    <source>
        <dbReference type="SAM" id="SignalP"/>
    </source>
</evidence>
<evidence type="ECO:0000313" key="2">
    <source>
        <dbReference type="EMBL" id="MBM6578220.1"/>
    </source>
</evidence>
<name>A0ABS2DBA9_9SPHN</name>
<feature type="signal peptide" evidence="1">
    <location>
        <begin position="1"/>
        <end position="23"/>
    </location>
</feature>
<reference evidence="2 3" key="1">
    <citation type="submission" date="2020-12" db="EMBL/GenBank/DDBJ databases">
        <title>Sphingomonas sp.</title>
        <authorList>
            <person name="Kim M.K."/>
        </authorList>
    </citation>
    <scope>NUCLEOTIDE SEQUENCE [LARGE SCALE GENOMIC DNA]</scope>
    <source>
        <strain evidence="2 3">BT552</strain>
    </source>
</reference>
<organism evidence="2 3">
    <name type="scientific">Sphingomonas longa</name>
    <dbReference type="NCBI Taxonomy" id="2778730"/>
    <lineage>
        <taxon>Bacteria</taxon>
        <taxon>Pseudomonadati</taxon>
        <taxon>Pseudomonadota</taxon>
        <taxon>Alphaproteobacteria</taxon>
        <taxon>Sphingomonadales</taxon>
        <taxon>Sphingomonadaceae</taxon>
        <taxon>Sphingomonas</taxon>
    </lineage>
</organism>
<protein>
    <submittedName>
        <fullName evidence="2">DUF2141 domain-containing protein</fullName>
    </submittedName>
</protein>
<comment type="caution">
    <text evidence="2">The sequence shown here is derived from an EMBL/GenBank/DDBJ whole genome shotgun (WGS) entry which is preliminary data.</text>
</comment>
<keyword evidence="3" id="KW-1185">Reference proteome</keyword>